<organism evidence="2 3">
    <name type="scientific">Psychrobacillus glaciei</name>
    <dbReference type="NCBI Taxonomy" id="2283160"/>
    <lineage>
        <taxon>Bacteria</taxon>
        <taxon>Bacillati</taxon>
        <taxon>Bacillota</taxon>
        <taxon>Bacilli</taxon>
        <taxon>Bacillales</taxon>
        <taxon>Bacillaceae</taxon>
        <taxon>Psychrobacillus</taxon>
    </lineage>
</organism>
<keyword evidence="1" id="KW-1133">Transmembrane helix</keyword>
<keyword evidence="3" id="KW-1185">Reference proteome</keyword>
<sequence length="67" mass="8363">MFQNKKDRMRVYLAVPTLIIGFILIYYGELNYQYFALLVFWTIFYLWRFFTKGNRRKKKKILLKLTE</sequence>
<proteinExistence type="predicted"/>
<evidence type="ECO:0000313" key="2">
    <source>
        <dbReference type="EMBL" id="QFF99949.1"/>
    </source>
</evidence>
<keyword evidence="1" id="KW-0472">Membrane</keyword>
<accession>A0A5J6SQM2</accession>
<protein>
    <submittedName>
        <fullName evidence="2">Uncharacterized protein</fullName>
    </submittedName>
</protein>
<dbReference type="EMBL" id="CP031223">
    <property type="protein sequence ID" value="QFF99949.1"/>
    <property type="molecule type" value="Genomic_DNA"/>
</dbReference>
<dbReference type="Proteomes" id="UP000325517">
    <property type="component" value="Chromosome"/>
</dbReference>
<gene>
    <name evidence="2" type="ORF">PB01_14580</name>
</gene>
<evidence type="ECO:0000256" key="1">
    <source>
        <dbReference type="SAM" id="Phobius"/>
    </source>
</evidence>
<name>A0A5J6SQM2_9BACI</name>
<feature type="transmembrane region" description="Helical" evidence="1">
    <location>
        <begin position="34"/>
        <end position="50"/>
    </location>
</feature>
<evidence type="ECO:0000313" key="3">
    <source>
        <dbReference type="Proteomes" id="UP000325517"/>
    </source>
</evidence>
<feature type="transmembrane region" description="Helical" evidence="1">
    <location>
        <begin position="12"/>
        <end position="28"/>
    </location>
</feature>
<dbReference type="KEGG" id="psyo:PB01_14580"/>
<dbReference type="AlphaFoldDB" id="A0A5J6SQM2"/>
<dbReference type="RefSeq" id="WP_225986044.1">
    <property type="nucleotide sequence ID" value="NZ_CP031223.1"/>
</dbReference>
<keyword evidence="1" id="KW-0812">Transmembrane</keyword>
<reference evidence="2 3" key="1">
    <citation type="submission" date="2018-07" db="EMBL/GenBank/DDBJ databases">
        <title>Complete genome sequence of Psychrobacillus sp. PB01, isolated from iceberg, and comparative genome analysis of Psychrobacillus strains.</title>
        <authorList>
            <person name="Lee P.C."/>
        </authorList>
    </citation>
    <scope>NUCLEOTIDE SEQUENCE [LARGE SCALE GENOMIC DNA]</scope>
    <source>
        <strain evidence="2 3">PB01</strain>
    </source>
</reference>